<gene>
    <name evidence="5" type="ORF">FKV23_03185</name>
</gene>
<keyword evidence="1" id="KW-0805">Transcription regulation</keyword>
<keyword evidence="3" id="KW-0804">Transcription</keyword>
<keyword evidence="6" id="KW-1185">Reference proteome</keyword>
<keyword evidence="2" id="KW-0238">DNA-binding</keyword>
<dbReference type="SUPFAM" id="SSF46689">
    <property type="entry name" value="Homeodomain-like"/>
    <property type="match status" value="1"/>
</dbReference>
<organism evidence="5 6">
    <name type="scientific">Marilutibacter alkalisoli</name>
    <dbReference type="NCBI Taxonomy" id="2591633"/>
    <lineage>
        <taxon>Bacteria</taxon>
        <taxon>Pseudomonadati</taxon>
        <taxon>Pseudomonadota</taxon>
        <taxon>Gammaproteobacteria</taxon>
        <taxon>Lysobacterales</taxon>
        <taxon>Lysobacteraceae</taxon>
        <taxon>Marilutibacter</taxon>
    </lineage>
</organism>
<evidence type="ECO:0000256" key="1">
    <source>
        <dbReference type="ARBA" id="ARBA00023015"/>
    </source>
</evidence>
<protein>
    <submittedName>
        <fullName evidence="5">Helix-turn-helix transcriptional regulator</fullName>
    </submittedName>
</protein>
<dbReference type="EMBL" id="CP041242">
    <property type="protein sequence ID" value="QDH69210.1"/>
    <property type="molecule type" value="Genomic_DNA"/>
</dbReference>
<dbReference type="InterPro" id="IPR018060">
    <property type="entry name" value="HTH_AraC"/>
</dbReference>
<dbReference type="GO" id="GO:0005829">
    <property type="term" value="C:cytosol"/>
    <property type="evidence" value="ECO:0007669"/>
    <property type="project" value="TreeGrafter"/>
</dbReference>
<evidence type="ECO:0000256" key="3">
    <source>
        <dbReference type="ARBA" id="ARBA00023163"/>
    </source>
</evidence>
<name>A0A514BP98_9GAMM</name>
<dbReference type="Gene3D" id="1.10.10.60">
    <property type="entry name" value="Homeodomain-like"/>
    <property type="match status" value="1"/>
</dbReference>
<dbReference type="Pfam" id="PF12833">
    <property type="entry name" value="HTH_18"/>
    <property type="match status" value="1"/>
</dbReference>
<dbReference type="GO" id="GO:0000976">
    <property type="term" value="F:transcription cis-regulatory region binding"/>
    <property type="evidence" value="ECO:0007669"/>
    <property type="project" value="TreeGrafter"/>
</dbReference>
<evidence type="ECO:0000313" key="6">
    <source>
        <dbReference type="Proteomes" id="UP000317199"/>
    </source>
</evidence>
<accession>A0A514BP98</accession>
<evidence type="ECO:0000313" key="5">
    <source>
        <dbReference type="EMBL" id="QDH69210.1"/>
    </source>
</evidence>
<proteinExistence type="predicted"/>
<dbReference type="RefSeq" id="WP_141622552.1">
    <property type="nucleotide sequence ID" value="NZ_CP041242.1"/>
</dbReference>
<dbReference type="Proteomes" id="UP000317199">
    <property type="component" value="Chromosome"/>
</dbReference>
<dbReference type="PROSITE" id="PS01124">
    <property type="entry name" value="HTH_ARAC_FAMILY_2"/>
    <property type="match status" value="1"/>
</dbReference>
<dbReference type="KEGG" id="lyj:FKV23_03185"/>
<dbReference type="PANTHER" id="PTHR47894:SF4">
    <property type="entry name" value="HTH-TYPE TRANSCRIPTIONAL REGULATOR GADX"/>
    <property type="match status" value="1"/>
</dbReference>
<feature type="domain" description="HTH araC/xylS-type" evidence="4">
    <location>
        <begin position="182"/>
        <end position="279"/>
    </location>
</feature>
<dbReference type="OrthoDB" id="8584243at2"/>
<reference evidence="5 6" key="1">
    <citation type="submission" date="2019-06" db="EMBL/GenBank/DDBJ databases">
        <title>Lysobacter alkalisoli sp. nov. isolated from saline-alkali soil.</title>
        <authorList>
            <person name="Sun J.-Q."/>
            <person name="Xu L."/>
        </authorList>
    </citation>
    <scope>NUCLEOTIDE SEQUENCE [LARGE SCALE GENOMIC DNA]</scope>
    <source>
        <strain evidence="5 6">SJ-36</strain>
    </source>
</reference>
<dbReference type="PANTHER" id="PTHR47894">
    <property type="entry name" value="HTH-TYPE TRANSCRIPTIONAL REGULATOR GADX"/>
    <property type="match status" value="1"/>
</dbReference>
<dbReference type="InterPro" id="IPR009057">
    <property type="entry name" value="Homeodomain-like_sf"/>
</dbReference>
<dbReference type="SMART" id="SM00342">
    <property type="entry name" value="HTH_ARAC"/>
    <property type="match status" value="1"/>
</dbReference>
<evidence type="ECO:0000256" key="2">
    <source>
        <dbReference type="ARBA" id="ARBA00023125"/>
    </source>
</evidence>
<dbReference type="GO" id="GO:0003700">
    <property type="term" value="F:DNA-binding transcription factor activity"/>
    <property type="evidence" value="ECO:0007669"/>
    <property type="project" value="InterPro"/>
</dbReference>
<sequence length="279" mass="29775">MSASTREPGALLSRLSALAQHEGDTPYLRVRARAAHALSAVQIDSAIITVLLEGIKRVRDRGGEWRSVEPGQLLLVPGARMLDVENVPDETRGRPYLSVCITLGQELLDAARLLLPDTRHAIADGVAVEPLGDFAADLEAWCDAIATGNDTQARYALVGAVLGLCSRGHVGVLKPPAPTLAQRIRGLVAGDPARDWRSDLLESALDMSGATLRRRLAAEGTSLRNVVADARLAHALMLLQGTSLPVKTVAHRVGYASVSSFVKRFGERYGIEPSRVSAA</sequence>
<evidence type="ECO:0000259" key="4">
    <source>
        <dbReference type="PROSITE" id="PS01124"/>
    </source>
</evidence>
<dbReference type="AlphaFoldDB" id="A0A514BP98"/>